<evidence type="ECO:0000313" key="1">
    <source>
        <dbReference type="EMBL" id="NYZ66170.1"/>
    </source>
</evidence>
<keyword evidence="2" id="KW-1185">Reference proteome</keyword>
<dbReference type="AlphaFoldDB" id="A0A853HWP8"/>
<comment type="caution">
    <text evidence="1">The sequence shown here is derived from an EMBL/GenBank/DDBJ whole genome shotgun (WGS) entry which is preliminary data.</text>
</comment>
<protein>
    <submittedName>
        <fullName evidence="1">Uncharacterized protein</fullName>
    </submittedName>
</protein>
<name>A0A853HWP8_9GAMM</name>
<reference evidence="1 2" key="1">
    <citation type="submission" date="2020-07" db="EMBL/GenBank/DDBJ databases">
        <title>Endozoicomonas sp. nov., isolated from sediment.</title>
        <authorList>
            <person name="Gu T."/>
        </authorList>
    </citation>
    <scope>NUCLEOTIDE SEQUENCE [LARGE SCALE GENOMIC DNA]</scope>
    <source>
        <strain evidence="1 2">SM1973</strain>
    </source>
</reference>
<dbReference type="RefSeq" id="WP_180568201.1">
    <property type="nucleotide sequence ID" value="NZ_JACCKB010000011.1"/>
</dbReference>
<sequence>MYIHPDWFNETGITYINTDSSQILWNIAFQHFCQDLNLAVVFDQEVNADWQQLIILLLTHLDDCLEIAGIATVNDINAASYGVVKASYRRWASQLANALAINQRFAIPNELIKAKEKGAWLMYALLQSKHFESWQRLKLALEPSMVKNIEALHSVSDLSIKSQAVLLRFWRNITNRISINR</sequence>
<proteinExistence type="predicted"/>
<evidence type="ECO:0000313" key="2">
    <source>
        <dbReference type="Proteomes" id="UP000569732"/>
    </source>
</evidence>
<dbReference type="Proteomes" id="UP000569732">
    <property type="component" value="Unassembled WGS sequence"/>
</dbReference>
<dbReference type="EMBL" id="JACCKB010000011">
    <property type="protein sequence ID" value="NYZ66170.1"/>
    <property type="molecule type" value="Genomic_DNA"/>
</dbReference>
<accession>A0A853HWP8</accession>
<organism evidence="1 2">
    <name type="scientific">Spartinivicinus marinus</name>
    <dbReference type="NCBI Taxonomy" id="2994442"/>
    <lineage>
        <taxon>Bacteria</taxon>
        <taxon>Pseudomonadati</taxon>
        <taxon>Pseudomonadota</taxon>
        <taxon>Gammaproteobacteria</taxon>
        <taxon>Oceanospirillales</taxon>
        <taxon>Zooshikellaceae</taxon>
        <taxon>Spartinivicinus</taxon>
    </lineage>
</organism>
<gene>
    <name evidence="1" type="ORF">H0A36_09105</name>
</gene>